<dbReference type="GO" id="GO:0005524">
    <property type="term" value="F:ATP binding"/>
    <property type="evidence" value="ECO:0007669"/>
    <property type="project" value="UniProtKB-KW"/>
</dbReference>
<evidence type="ECO:0000256" key="3">
    <source>
        <dbReference type="ARBA" id="ARBA00012023"/>
    </source>
</evidence>
<evidence type="ECO:0000313" key="11">
    <source>
        <dbReference type="Proteomes" id="UP000325902"/>
    </source>
</evidence>
<protein>
    <recommendedName>
        <fullName evidence="4 9">Inositol-pentakisphosphate 2-kinase</fullName>
        <ecNumber evidence="3 9">2.7.1.158</ecNumber>
    </recommendedName>
</protein>
<dbReference type="GO" id="GO:0032958">
    <property type="term" value="P:inositol phosphate biosynthetic process"/>
    <property type="evidence" value="ECO:0007669"/>
    <property type="project" value="TreeGrafter"/>
</dbReference>
<keyword evidence="11" id="KW-1185">Reference proteome</keyword>
<evidence type="ECO:0000256" key="8">
    <source>
        <dbReference type="ARBA" id="ARBA00022840"/>
    </source>
</evidence>
<sequence>MVIRAKLARQPPRMSSVLPASLSPMDVELRFRTEGNANVIFRIAALDSSRDAGSDEPKLDVRNTETYGALEPDWCHSDDPCKQRRYNCEMRKKRRELLAAYADNGHVQRTHDFIRAVNQHNLTSAGDTLLRLKKEMPFYQDDETTYNFYINTVAEWIPPRHLVEQDLINIGNDIIDQCNRELRLQERTGKRDANRHGTSLHATDKALVLRDMESDDPQKSVTLEFKPKWLWQSPHAPEGATRCRTCALRAKRMSEGKKESKTHGVQCPLSLATGEPSLVKDAIEMLIDNHENYVGCRPTWLQPQKTRRSSTFPLQRPAPKSREDLIAILHDHFQKKPDGTKGEGYRVLEGLRNLQRMLDPRGILSYKGNPPDDDFLLAMTLRDCSLYVQVHWDSRRVESRLGDLDPKVARGGKLEQWRETERGLLNGGWYFATPGDETCLLSRKDRPSPTRRPSRAPT</sequence>
<dbReference type="GO" id="GO:0035299">
    <property type="term" value="F:inositol-1,3,4,5,6-pentakisphosphate 2-kinase activity"/>
    <property type="evidence" value="ECO:0007669"/>
    <property type="project" value="UniProtKB-EC"/>
</dbReference>
<name>A0A5N5DNL6_9PEZI</name>
<dbReference type="EC" id="2.7.1.158" evidence="3 9"/>
<comment type="function">
    <text evidence="1">Has kinase activity and phosphorylates inositol-1,3,4,5,6-pentakisphosphate (Ins(1,3,4,5,6)P5) to produce 1,2,3,4,5,6-hexakisphosphate (InsP6), also known as phytate.</text>
</comment>
<dbReference type="PANTHER" id="PTHR14456:SF2">
    <property type="entry name" value="INOSITOL-PENTAKISPHOSPHATE 2-KINASE"/>
    <property type="match status" value="1"/>
</dbReference>
<dbReference type="AlphaFoldDB" id="A0A5N5DNL6"/>
<evidence type="ECO:0000256" key="1">
    <source>
        <dbReference type="ARBA" id="ARBA00003979"/>
    </source>
</evidence>
<dbReference type="Proteomes" id="UP000325902">
    <property type="component" value="Unassembled WGS sequence"/>
</dbReference>
<gene>
    <name evidence="10" type="primary">IPK1</name>
    <name evidence="10" type="ORF">DBV05_g2750</name>
</gene>
<dbReference type="GO" id="GO:0005634">
    <property type="term" value="C:nucleus"/>
    <property type="evidence" value="ECO:0007669"/>
    <property type="project" value="TreeGrafter"/>
</dbReference>
<comment type="domain">
    <text evidence="9">The EXKPK motif is conserved in inositol-pentakisphosphate 2-kinases of both family 1 and 2.</text>
</comment>
<comment type="similarity">
    <text evidence="2">Belongs to the IPK1 type 1 family.</text>
</comment>
<comment type="function">
    <text evidence="9">Phosphorylates Ins(1,3,4,5,6)P5 at position 2 to form Ins(1,2,3,4,5,6)P6 (InsP6 or phytate).</text>
</comment>
<comment type="catalytic activity">
    <reaction evidence="9">
        <text>1D-myo-inositol 1,3,4,5,6-pentakisphosphate + ATP = 1D-myo-inositol hexakisphosphate + ADP + H(+)</text>
        <dbReference type="Rhea" id="RHEA:20313"/>
        <dbReference type="ChEBI" id="CHEBI:15378"/>
        <dbReference type="ChEBI" id="CHEBI:30616"/>
        <dbReference type="ChEBI" id="CHEBI:57733"/>
        <dbReference type="ChEBI" id="CHEBI:58130"/>
        <dbReference type="ChEBI" id="CHEBI:456216"/>
        <dbReference type="EC" id="2.7.1.158"/>
    </reaction>
</comment>
<evidence type="ECO:0000313" key="10">
    <source>
        <dbReference type="EMBL" id="KAB2578482.1"/>
    </source>
</evidence>
<dbReference type="PANTHER" id="PTHR14456">
    <property type="entry name" value="INOSITOL POLYPHOSPHATE KINASE 1"/>
    <property type="match status" value="1"/>
</dbReference>
<dbReference type="Pfam" id="PF06090">
    <property type="entry name" value="Ins_P5_2-kin"/>
    <property type="match status" value="1"/>
</dbReference>
<evidence type="ECO:0000256" key="7">
    <source>
        <dbReference type="ARBA" id="ARBA00022777"/>
    </source>
</evidence>
<dbReference type="EMBL" id="VCHE01000011">
    <property type="protein sequence ID" value="KAB2578482.1"/>
    <property type="molecule type" value="Genomic_DNA"/>
</dbReference>
<comment type="caution">
    <text evidence="10">The sequence shown here is derived from an EMBL/GenBank/DDBJ whole genome shotgun (WGS) entry which is preliminary data.</text>
</comment>
<evidence type="ECO:0000256" key="9">
    <source>
        <dbReference type="RuleBase" id="RU364126"/>
    </source>
</evidence>
<keyword evidence="6 9" id="KW-0547">Nucleotide-binding</keyword>
<accession>A0A5N5DNL6</accession>
<organism evidence="10 11">
    <name type="scientific">Lasiodiplodia theobromae</name>
    <dbReference type="NCBI Taxonomy" id="45133"/>
    <lineage>
        <taxon>Eukaryota</taxon>
        <taxon>Fungi</taxon>
        <taxon>Dikarya</taxon>
        <taxon>Ascomycota</taxon>
        <taxon>Pezizomycotina</taxon>
        <taxon>Dothideomycetes</taxon>
        <taxon>Dothideomycetes incertae sedis</taxon>
        <taxon>Botryosphaeriales</taxon>
        <taxon>Botryosphaeriaceae</taxon>
        <taxon>Lasiodiplodia</taxon>
    </lineage>
</organism>
<evidence type="ECO:0000256" key="2">
    <source>
        <dbReference type="ARBA" id="ARBA00008305"/>
    </source>
</evidence>
<keyword evidence="7 9" id="KW-0418">Kinase</keyword>
<evidence type="ECO:0000256" key="6">
    <source>
        <dbReference type="ARBA" id="ARBA00022741"/>
    </source>
</evidence>
<keyword evidence="8 9" id="KW-0067">ATP-binding</keyword>
<reference evidence="10 11" key="1">
    <citation type="journal article" date="2019" name="Sci. Rep.">
        <title>A multi-omics analysis of the grapevine pathogen Lasiodiplodia theobromae reveals that temperature affects the expression of virulence- and pathogenicity-related genes.</title>
        <authorList>
            <person name="Felix C."/>
            <person name="Meneses R."/>
            <person name="Goncalves M.F.M."/>
            <person name="Tilleman L."/>
            <person name="Duarte A.S."/>
            <person name="Jorrin-Novo J.V."/>
            <person name="Van de Peer Y."/>
            <person name="Deforce D."/>
            <person name="Van Nieuwerburgh F."/>
            <person name="Esteves A.C."/>
            <person name="Alves A."/>
        </authorList>
    </citation>
    <scope>NUCLEOTIDE SEQUENCE [LARGE SCALE GENOMIC DNA]</scope>
    <source>
        <strain evidence="10 11">LA-SOL3</strain>
    </source>
</reference>
<dbReference type="InterPro" id="IPR009286">
    <property type="entry name" value="Ins_P5_2-kin"/>
</dbReference>
<dbReference type="OrthoDB" id="272370at2759"/>
<keyword evidence="5 9" id="KW-0808">Transferase</keyword>
<evidence type="ECO:0000256" key="4">
    <source>
        <dbReference type="ARBA" id="ARBA00014846"/>
    </source>
</evidence>
<proteinExistence type="inferred from homology"/>
<evidence type="ECO:0000256" key="5">
    <source>
        <dbReference type="ARBA" id="ARBA00022679"/>
    </source>
</evidence>